<dbReference type="InterPro" id="IPR011990">
    <property type="entry name" value="TPR-like_helical_dom_sf"/>
</dbReference>
<evidence type="ECO:0000313" key="3">
    <source>
        <dbReference type="EMBL" id="MDP4528099.1"/>
    </source>
</evidence>
<organism evidence="3 4">
    <name type="scientific">Alkalimonas delamerensis</name>
    <dbReference type="NCBI Taxonomy" id="265981"/>
    <lineage>
        <taxon>Bacteria</taxon>
        <taxon>Pseudomonadati</taxon>
        <taxon>Pseudomonadota</taxon>
        <taxon>Gammaproteobacteria</taxon>
        <taxon>Alkalimonas</taxon>
    </lineage>
</organism>
<dbReference type="PANTHER" id="PTHR12558:SF13">
    <property type="entry name" value="CELL DIVISION CYCLE PROTEIN 27 HOMOLOG"/>
    <property type="match status" value="1"/>
</dbReference>
<gene>
    <name evidence="3" type="ORF">Q3O59_03525</name>
</gene>
<reference evidence="3 4" key="1">
    <citation type="submission" date="2023-08" db="EMBL/GenBank/DDBJ databases">
        <authorList>
            <person name="Joshi A."/>
            <person name="Thite S."/>
        </authorList>
    </citation>
    <scope>NUCLEOTIDE SEQUENCE [LARGE SCALE GENOMIC DNA]</scope>
    <source>
        <strain evidence="3 4">1E1</strain>
    </source>
</reference>
<feature type="signal peptide" evidence="2">
    <location>
        <begin position="1"/>
        <end position="29"/>
    </location>
</feature>
<sequence length="423" mass="48674">MTKFTKLTSALAMAFALSAGGFYTPVSFAETAAERQQRIQERRDRRTQVVSERTGRSVSRAFDLYQEDKTNEARQILIDTRTSSDFDRAFVDRYIGQLFIGDDNKRALEYLQRAAQPDVLSFNDQANVLETIAQLHMGEENFREAIEAYNKWMHFTGDEKHDVFMRIAQAHQLLEQYAQVIDPINRAIAMAPEPIEAYYTLKFAALFEAQRIPEATAVLEEMVVLFPASAQWWFYLGSTYQMQEDFIKALSALRVARILGYMETSQHFQMYGQMYANNEVPFRAASIFEEQMKAGVIPENRTLLMATASNFQAAREYVKAAEFYGRLGQLENDPEAFRRQGDALLNIQRYRNAITAFNRALELNVENPARVQMSLVNAHFYLEQYPQALAAAQQARRDSALARQARSWEQYIREKAKQKGVDL</sequence>
<keyword evidence="1" id="KW-0802">TPR repeat</keyword>
<accession>A0ABT9GME6</accession>
<keyword evidence="4" id="KW-1185">Reference proteome</keyword>
<dbReference type="Pfam" id="PF13432">
    <property type="entry name" value="TPR_16"/>
    <property type="match status" value="1"/>
</dbReference>
<dbReference type="SMART" id="SM00028">
    <property type="entry name" value="TPR"/>
    <property type="match status" value="4"/>
</dbReference>
<dbReference type="SUPFAM" id="SSF48452">
    <property type="entry name" value="TPR-like"/>
    <property type="match status" value="1"/>
</dbReference>
<comment type="caution">
    <text evidence="3">The sequence shown here is derived from an EMBL/GenBank/DDBJ whole genome shotgun (WGS) entry which is preliminary data.</text>
</comment>
<protein>
    <recommendedName>
        <fullName evidence="5">Tetratricopeptide repeat-containing protein</fullName>
    </recommendedName>
</protein>
<feature type="chain" id="PRO_5045684263" description="Tetratricopeptide repeat-containing protein" evidence="2">
    <location>
        <begin position="30"/>
        <end position="423"/>
    </location>
</feature>
<proteinExistence type="predicted"/>
<keyword evidence="2" id="KW-0732">Signal</keyword>
<dbReference type="InterPro" id="IPR019734">
    <property type="entry name" value="TPR_rpt"/>
</dbReference>
<name>A0ABT9GME6_9GAMM</name>
<dbReference type="PROSITE" id="PS50005">
    <property type="entry name" value="TPR"/>
    <property type="match status" value="1"/>
</dbReference>
<dbReference type="RefSeq" id="WP_305944252.1">
    <property type="nucleotide sequence ID" value="NZ_JAUZVY010000001.1"/>
</dbReference>
<dbReference type="EMBL" id="JAUZVY010000001">
    <property type="protein sequence ID" value="MDP4528099.1"/>
    <property type="molecule type" value="Genomic_DNA"/>
</dbReference>
<feature type="repeat" description="TPR" evidence="1">
    <location>
        <begin position="334"/>
        <end position="367"/>
    </location>
</feature>
<evidence type="ECO:0000256" key="1">
    <source>
        <dbReference type="PROSITE-ProRule" id="PRU00339"/>
    </source>
</evidence>
<evidence type="ECO:0008006" key="5">
    <source>
        <dbReference type="Google" id="ProtNLM"/>
    </source>
</evidence>
<dbReference type="PANTHER" id="PTHR12558">
    <property type="entry name" value="CELL DIVISION CYCLE 16,23,27"/>
    <property type="match status" value="1"/>
</dbReference>
<evidence type="ECO:0000256" key="2">
    <source>
        <dbReference type="SAM" id="SignalP"/>
    </source>
</evidence>
<evidence type="ECO:0000313" key="4">
    <source>
        <dbReference type="Proteomes" id="UP001236258"/>
    </source>
</evidence>
<dbReference type="Proteomes" id="UP001236258">
    <property type="component" value="Unassembled WGS sequence"/>
</dbReference>
<dbReference type="Gene3D" id="1.25.40.10">
    <property type="entry name" value="Tetratricopeptide repeat domain"/>
    <property type="match status" value="2"/>
</dbReference>